<dbReference type="EMBL" id="MAUJ01000012">
    <property type="protein sequence ID" value="OCQ18843.1"/>
    <property type="molecule type" value="Genomic_DNA"/>
</dbReference>
<accession>A0A1C0TK68</accession>
<gene>
    <name evidence="1" type="ORF">A7985_22775</name>
</gene>
<evidence type="ECO:0000313" key="2">
    <source>
        <dbReference type="Proteomes" id="UP000093366"/>
    </source>
</evidence>
<organism evidence="1 2">
    <name type="scientific">Pseudoalteromonas luteoviolacea</name>
    <dbReference type="NCBI Taxonomy" id="43657"/>
    <lineage>
        <taxon>Bacteria</taxon>
        <taxon>Pseudomonadati</taxon>
        <taxon>Pseudomonadota</taxon>
        <taxon>Gammaproteobacteria</taxon>
        <taxon>Alteromonadales</taxon>
        <taxon>Pseudoalteromonadaceae</taxon>
        <taxon>Pseudoalteromonas</taxon>
    </lineage>
</organism>
<dbReference type="AlphaFoldDB" id="A0A1C0TK68"/>
<sequence>MALKKKARMENALPESRYADGTIEKVFPSGNKVRFYPFEIKSADIPEHVRQSKFNPRRYEDLKLPAVQDILPSIQEAKRNTYHVYVIGTQDTFKVVVGLRRVFAVKQLPDAVLIGYRAAHLEEVDEQYLAQFSDVYVAPSFVDLGLTIRAEREFSTMTARQLGEVFGVSKDTANMAQRVAKLPKSILNIFPAYQYITFRFVKALSSLAVSEQQYQDVIESVKRHFADEMLSYMHNDVQKNYAKLSKNIENFILNELKPKTPKPENHWQARFKVKGVSTSLDTKGNLTLKFDSMVSDNTIEKVAELLHKEIN</sequence>
<proteinExistence type="predicted"/>
<protein>
    <recommendedName>
        <fullName evidence="3">ParB/Sulfiredoxin domain-containing protein</fullName>
    </recommendedName>
</protein>
<dbReference type="Gene3D" id="1.10.10.2830">
    <property type="match status" value="1"/>
</dbReference>
<evidence type="ECO:0008006" key="3">
    <source>
        <dbReference type="Google" id="ProtNLM"/>
    </source>
</evidence>
<name>A0A1C0TK68_9GAMM</name>
<comment type="caution">
    <text evidence="1">The sequence shown here is derived from an EMBL/GenBank/DDBJ whole genome shotgun (WGS) entry which is preliminary data.</text>
</comment>
<reference evidence="2" key="1">
    <citation type="submission" date="2016-07" db="EMBL/GenBank/DDBJ databases">
        <authorList>
            <person name="Florea S."/>
            <person name="Webb J.S."/>
            <person name="Jaromczyk J."/>
            <person name="Schardl C.L."/>
        </authorList>
    </citation>
    <scope>NUCLEOTIDE SEQUENCE [LARGE SCALE GENOMIC DNA]</scope>
    <source>
        <strain evidence="2">IPB1</strain>
    </source>
</reference>
<dbReference type="RefSeq" id="WP_065792723.1">
    <property type="nucleotide sequence ID" value="NZ_JAGJED010000018.1"/>
</dbReference>
<evidence type="ECO:0000313" key="1">
    <source>
        <dbReference type="EMBL" id="OCQ18843.1"/>
    </source>
</evidence>
<dbReference type="OrthoDB" id="6400112at2"/>
<dbReference type="Proteomes" id="UP000093366">
    <property type="component" value="Unassembled WGS sequence"/>
</dbReference>